<evidence type="ECO:0000313" key="1">
    <source>
        <dbReference type="EMBL" id="KAI3680996.1"/>
    </source>
</evidence>
<sequence>MKTHFAACSSPWLPRGIPSKSDITSTPSLSLAHFKTLSLSSISPSIDKLVLIDGRKSVTHHFGREDNWNQFFFGDPSRNCVDCLSSISDCPISHASQLTNPFLGLPLEAGKCEACGTAEPGKCEGHFGYIELPVPIYHPSHISELKRILSLICLKCLKFKNRRLQTKNAGVLERAFAYCCEEAGQVTVNEAKTTEGACYLELKLPSRTRPREGFWDFLDRFGYRYGDGISRPLLSSEVLAILKKIPEATKRKLAGKGCFFQEGYIMQHLPVPPNCLSTPDVSDGMSVMSSDISMTMLKKVLRQVEIIKSSRSGEPNFESLEVEVNDLQAAVAQYLQSRGAKASPNRNTRYGIAKELNDSSSTKAWLEKMKTLFISKGSGFSSRSVITGDPYKGVGEIGIPFEIAQRITFEERVTEHNMKFLQKLVDDKLCLTYRDGQSTYSLREGSKGHTFLKPGQIVHRKIMEGDVIFINRPPTTHKHSLQALSVYIHDDHTFKINPLICGPLSADFDGDCIHIFYPQSPEAKAEVLELFAVEKQLLSSHSGNVNLQLGTDSLLSLKTLFKTYFFTKAQVQQLALFTSNSLPKPSMLKAHRSGPLWTVLELLETSLPRGFDCSGDKFLIRDSKILKLEYSRDVIQSIVNDVISSIFFSKGPKEVLKLFNSLQPMLMENLCCEGFNLSLEDFIVPKNVLRSIEAEIQEVSSLLYHLRSNYNEVIALQLEKHMRVVKGPISDFILRFSSMGNLIDSKSDSAVTRIVQQIGFLGLQILEKGRLYSRTLAEDLSSHFLGNYPFPDKYPSEEFGLIRSCLFHGLDPYQEMVHSIASREVMVRSSRGLTEPGTLFKNLMAILRDVVICYDGTVRNVCSNSIIQFEYGVKTQNLFAAGEPVGVLAATAMSNPAYKAVLDSSPNSNSSWNMMKEILLCGVNFKNVLNDRRVILYLNDCDCGGKYCLENAAYLVKNHLRKVSLKDVALEFLIEYKRQQTTFDNAEIDAGLVGHVHLNKTQLKESNISMEEVLTKCEDTLNSFRKKKKIGQLFKKIALSCSECTFQRSSESKWTPCLKFFWQDASDIHLERTAHIFADRICPVLLNTIIKGDPRVREANITWISPETTAWIRNPSKDTKGELAIDVVLEKEAVKKSGDAWRTVMDSCLPIIHLIDTKRSIPYAIKQVEDLLGISCAFEQAVQRLSTSVSMVSKGMLKEHLLLLANSMTCAGNLVGFNQAGIKALSKTLNFQVPFSEATLYTPKRCFEKAAEKCHSDSLSSIVAACSWGKPVAVGTGSRFDILWDTREVEMNQKDGIDVYNFLHLVRGGSEEEADSACLAGEVDSFEMEDNFMEMGSPEHNSGSTKPVFEDGLELDLDEMDDKSSWGKGPEVGAASGGWEGVVKTPAATEGGWGEAKSDKDQSTGGAWGGWGKKDVQADESGWGATKSQKDIEPAGSWGTKTQKDAEPSGSWGAKTQKDVEPSGSWGAKTQKDVEPSGSWGAKTQKDVEPSGSWGAKTQKDVEPSGSWGAKTQKDVEPAGAWGSLAKSDVKADETGWGGKKSLKETEKGSESWGKKVKADETGWNPKPSQPPADQAGFPKDSSNSDRWGTKESWKAQAGLSASWGKGVGNTEKDDQMGSRASWGKKDAKADETGWNTKANQSPAAQAEGAEPWGKRDTGKAHAGSSGSWGKPVQKTDAPSWNKGGLKVDVASDSAPKWGSVESDKGRDKSEGSDWSKKVEEKTDSKDGWGAPWGKKENPKNSGWNDGGKPQSEQPANMGTAAEETEKSGNWGSAEAEKGPEKPGSWGWNRKTEQKSEQGGWKKKEGWGPSGGGDWKNKRDRPARPVGGPNDGPRPGGPYTATRQRLDMFTSEEQDILTDIEPIMQSIRRIMHQNGYNDGDPLSADDQTYILDNVFNHHPEKTQKMGAGVDYIMVTKHMKFQESRCFYVVSTDGRKEDFSYRKCLENFVRGKYPDKVDEFMPKYFKKPQPRPAGNRDRGSGPEEAGTPRSQSGWKRDSGDEAGTPRARSGWNRDSADEAGTPRSQSGWNREASVSVDQAGTPPVSGWNKEAGTPPASGWNKESSTAAPEGGVAAGSGWNQSGSSGTATPKEGGAASGWNQAGSSGTAAPKEGGAASGWNQAGSSSKVADPKSGWGS</sequence>
<proteinExistence type="predicted"/>
<organism evidence="1 2">
    <name type="scientific">Arctium lappa</name>
    <name type="common">Greater burdock</name>
    <name type="synonym">Lappa major</name>
    <dbReference type="NCBI Taxonomy" id="4217"/>
    <lineage>
        <taxon>Eukaryota</taxon>
        <taxon>Viridiplantae</taxon>
        <taxon>Streptophyta</taxon>
        <taxon>Embryophyta</taxon>
        <taxon>Tracheophyta</taxon>
        <taxon>Spermatophyta</taxon>
        <taxon>Magnoliopsida</taxon>
        <taxon>eudicotyledons</taxon>
        <taxon>Gunneridae</taxon>
        <taxon>Pentapetalae</taxon>
        <taxon>asterids</taxon>
        <taxon>campanulids</taxon>
        <taxon>Asterales</taxon>
        <taxon>Asteraceae</taxon>
        <taxon>Carduoideae</taxon>
        <taxon>Cardueae</taxon>
        <taxon>Arctiinae</taxon>
        <taxon>Arctium</taxon>
    </lineage>
</organism>
<keyword evidence="2" id="KW-1185">Reference proteome</keyword>
<dbReference type="Proteomes" id="UP001055879">
    <property type="component" value="Linkage Group LG13"/>
</dbReference>
<accession>A0ACB8Y7H2</accession>
<comment type="caution">
    <text evidence="1">The sequence shown here is derived from an EMBL/GenBank/DDBJ whole genome shotgun (WGS) entry which is preliminary data.</text>
</comment>
<protein>
    <submittedName>
        <fullName evidence="1">Uncharacterized protein</fullName>
    </submittedName>
</protein>
<reference evidence="1 2" key="2">
    <citation type="journal article" date="2022" name="Mol. Ecol. Resour.">
        <title>The genomes of chicory, endive, great burdock and yacon provide insights into Asteraceae paleo-polyploidization history and plant inulin production.</title>
        <authorList>
            <person name="Fan W."/>
            <person name="Wang S."/>
            <person name="Wang H."/>
            <person name="Wang A."/>
            <person name="Jiang F."/>
            <person name="Liu H."/>
            <person name="Zhao H."/>
            <person name="Xu D."/>
            <person name="Zhang Y."/>
        </authorList>
    </citation>
    <scope>NUCLEOTIDE SEQUENCE [LARGE SCALE GENOMIC DNA]</scope>
    <source>
        <strain evidence="2">cv. Niubang</strain>
    </source>
</reference>
<name>A0ACB8Y7H2_ARCLA</name>
<gene>
    <name evidence="1" type="ORF">L6452_35776</name>
</gene>
<dbReference type="EMBL" id="CM042059">
    <property type="protein sequence ID" value="KAI3680996.1"/>
    <property type="molecule type" value="Genomic_DNA"/>
</dbReference>
<evidence type="ECO:0000313" key="2">
    <source>
        <dbReference type="Proteomes" id="UP001055879"/>
    </source>
</evidence>
<reference evidence="2" key="1">
    <citation type="journal article" date="2022" name="Mol. Ecol. Resour.">
        <title>The genomes of chicory, endive, great burdock and yacon provide insights into Asteraceae palaeo-polyploidization history and plant inulin production.</title>
        <authorList>
            <person name="Fan W."/>
            <person name="Wang S."/>
            <person name="Wang H."/>
            <person name="Wang A."/>
            <person name="Jiang F."/>
            <person name="Liu H."/>
            <person name="Zhao H."/>
            <person name="Xu D."/>
            <person name="Zhang Y."/>
        </authorList>
    </citation>
    <scope>NUCLEOTIDE SEQUENCE [LARGE SCALE GENOMIC DNA]</scope>
    <source>
        <strain evidence="2">cv. Niubang</strain>
    </source>
</reference>